<proteinExistence type="inferred from homology"/>
<sequence length="937" mass="103708">MDGSTKSNMFGTKTVLLQSSTGIVLKMKKSSKKKKRKEKKVSPSSFKEDAELSSYMKDHTKKKAKVGEEESQSTSQSRCMRDEDQSNLLRDSPSLSSISGENLSQGKERVYKKPVYKLGRLSLLQSGERGSRGNAGGDLSESPRISQSCSSKLVPSGLDVSKHSSEERRKFSKRHTSGESSCDSFSHQESDQKPERYNLKRRSGTELESPSPHHQKKRAGDSTRHSSRQQPDTYRKSGSPGADAYRPAFQGRKGPELSGSSRDQTPCSKPWQPIRFKIQKKTNLVQGSHVICEQPLSRHAIKGVRTSTGALESECPPYTDRTVVKHALLGVKDAVKRWPKASPSSKGGRKGSPPRPEVPERAHNTDSPKEGHRVFPRTTEASNNDQEVPTTQVVEELHRARSQNELRVNMVESYGELTAMDIDLSEEFTSSSSNKEEILHEPLIVLDTNILLSHLDFVKKMKSLGLGAVGFPIILIPWVVMQELDALKNGKLSNSVACKAGPAVHYIYTCLKNQEPRLWGQSMQQAAKTSYMLNAENNDDRVLQCCLQYQVIYPGGTLILCTNDKNLCSKAILSGVRALSKDDLESEAERVKRGVQASGCLSSWGPPPAEKAGNRGFETGRKTAAVGSCELGPCVSVLEDALQEVLSKVLMKEMKVAYGDLWEEIVFVKPPWTVCDLLRCYTKHWIAVFGNVFQRNLLRTVQCLSDMLCKGRMLDRCAVRRAALEAQQLLRAFGRRSDYEGQVVRSLSALEPLLQEPCKPETDVPASPLISPNIDAIMSEEEGSLETQPSHLEVWEVFENIWSNACQISSAVFTALQFDPGSMETSMPESRPPPPEGALSCLCSLAGTIRQLLHAVHGVLVSDCSFEDVQSLFTFICSTEITLAKPRFTAKDLFQCLSQHEYREKLRVGGIQLEDLGNKLELCASARGYGTASSSWT</sequence>
<gene>
    <name evidence="5" type="primary">SWT1</name>
</gene>
<evidence type="ECO:0000256" key="1">
    <source>
        <dbReference type="ARBA" id="ARBA00060839"/>
    </source>
</evidence>
<dbReference type="GO" id="GO:0005634">
    <property type="term" value="C:nucleus"/>
    <property type="evidence" value="ECO:0007669"/>
    <property type="project" value="TreeGrafter"/>
</dbReference>
<evidence type="ECO:0000256" key="3">
    <source>
        <dbReference type="SAM" id="MobiDB-lite"/>
    </source>
</evidence>
<dbReference type="InterPro" id="IPR052626">
    <property type="entry name" value="SWT1_Regulator"/>
</dbReference>
<dbReference type="Ensembl" id="ENSPKIT00000002306.1">
    <property type="protein sequence ID" value="ENSPKIP00000021665.1"/>
    <property type="gene ID" value="ENSPKIG00000005979.1"/>
</dbReference>
<dbReference type="InterPro" id="IPR002716">
    <property type="entry name" value="PIN_dom"/>
</dbReference>
<evidence type="ECO:0000313" key="6">
    <source>
        <dbReference type="Proteomes" id="UP000261540"/>
    </source>
</evidence>
<feature type="compositionally biased region" description="Polar residues" evidence="3">
    <location>
        <begin position="258"/>
        <end position="267"/>
    </location>
</feature>
<dbReference type="Proteomes" id="UP000261540">
    <property type="component" value="Unplaced"/>
</dbReference>
<feature type="compositionally biased region" description="Basic and acidic residues" evidence="3">
    <location>
        <begin position="357"/>
        <end position="373"/>
    </location>
</feature>
<dbReference type="SUPFAM" id="SSF88723">
    <property type="entry name" value="PIN domain-like"/>
    <property type="match status" value="1"/>
</dbReference>
<feature type="compositionally biased region" description="Basic and acidic residues" evidence="3">
    <location>
        <begin position="160"/>
        <end position="169"/>
    </location>
</feature>
<reference evidence="5" key="2">
    <citation type="submission" date="2025-09" db="UniProtKB">
        <authorList>
            <consortium name="Ensembl"/>
        </authorList>
    </citation>
    <scope>IDENTIFICATION</scope>
</reference>
<organism evidence="5 6">
    <name type="scientific">Paramormyrops kingsleyae</name>
    <dbReference type="NCBI Taxonomy" id="1676925"/>
    <lineage>
        <taxon>Eukaryota</taxon>
        <taxon>Metazoa</taxon>
        <taxon>Chordata</taxon>
        <taxon>Craniata</taxon>
        <taxon>Vertebrata</taxon>
        <taxon>Euteleostomi</taxon>
        <taxon>Actinopterygii</taxon>
        <taxon>Neopterygii</taxon>
        <taxon>Teleostei</taxon>
        <taxon>Osteoglossocephala</taxon>
        <taxon>Osteoglossomorpha</taxon>
        <taxon>Osteoglossiformes</taxon>
        <taxon>Mormyridae</taxon>
        <taxon>Paramormyrops</taxon>
    </lineage>
</organism>
<dbReference type="AlphaFoldDB" id="A0A3B3RUZ2"/>
<feature type="compositionally biased region" description="Basic residues" evidence="3">
    <location>
        <begin position="26"/>
        <end position="39"/>
    </location>
</feature>
<feature type="compositionally biased region" description="Basic and acidic residues" evidence="3">
    <location>
        <begin position="186"/>
        <end position="198"/>
    </location>
</feature>
<feature type="compositionally biased region" description="Polar residues" evidence="3">
    <location>
        <begin position="86"/>
        <end position="105"/>
    </location>
</feature>
<comment type="similarity">
    <text evidence="1">Belongs to the SWT1 family.</text>
</comment>
<dbReference type="CDD" id="cd18727">
    <property type="entry name" value="PIN_Swt1-like"/>
    <property type="match status" value="1"/>
</dbReference>
<keyword evidence="6" id="KW-1185">Reference proteome</keyword>
<evidence type="ECO:0000259" key="4">
    <source>
        <dbReference type="Pfam" id="PF13638"/>
    </source>
</evidence>
<feature type="compositionally biased region" description="Polar residues" evidence="3">
    <location>
        <begin position="143"/>
        <end position="153"/>
    </location>
</feature>
<name>A0A3B3RUZ2_9TELE</name>
<dbReference type="CTD" id="54823"/>
<dbReference type="Gene3D" id="3.40.50.1010">
    <property type="entry name" value="5'-nuclease"/>
    <property type="match status" value="1"/>
</dbReference>
<dbReference type="KEGG" id="pki:111840093"/>
<dbReference type="Pfam" id="PF13638">
    <property type="entry name" value="PIN_4"/>
    <property type="match status" value="1"/>
</dbReference>
<dbReference type="InterPro" id="IPR029060">
    <property type="entry name" value="PIN-like_dom_sf"/>
</dbReference>
<feature type="domain" description="PIN" evidence="4">
    <location>
        <begin position="444"/>
        <end position="580"/>
    </location>
</feature>
<feature type="region of interest" description="Disordered" evidence="3">
    <location>
        <begin position="21"/>
        <end position="273"/>
    </location>
</feature>
<dbReference type="PANTHER" id="PTHR16161">
    <property type="entry name" value="TRANSCRIPTIONAL PROTEIN SWT1"/>
    <property type="match status" value="1"/>
</dbReference>
<protein>
    <recommendedName>
        <fullName evidence="2">Transcriptional protein SWT1</fullName>
    </recommendedName>
</protein>
<feature type="region of interest" description="Disordered" evidence="3">
    <location>
        <begin position="335"/>
        <end position="389"/>
    </location>
</feature>
<accession>A0A3B3RUZ2</accession>
<feature type="compositionally biased region" description="Polar residues" evidence="3">
    <location>
        <begin position="379"/>
        <end position="389"/>
    </location>
</feature>
<dbReference type="STRING" id="1676925.ENSPKIP00000021665"/>
<evidence type="ECO:0000256" key="2">
    <source>
        <dbReference type="ARBA" id="ARBA00074620"/>
    </source>
</evidence>
<dbReference type="FunFam" id="3.40.50.1010:FF:000012">
    <property type="entry name" value="SWT1, RNA endoribonuclease homolog"/>
    <property type="match status" value="1"/>
</dbReference>
<reference evidence="5" key="1">
    <citation type="submission" date="2025-08" db="UniProtKB">
        <authorList>
            <consortium name="Ensembl"/>
        </authorList>
    </citation>
    <scope>IDENTIFICATION</scope>
</reference>
<dbReference type="PANTHER" id="PTHR16161:SF0">
    <property type="entry name" value="TRANSCRIPTIONAL PROTEIN SWT1"/>
    <property type="match status" value="1"/>
</dbReference>
<evidence type="ECO:0000313" key="5">
    <source>
        <dbReference type="Ensembl" id="ENSPKIP00000021665.1"/>
    </source>
</evidence>
<dbReference type="GeneTree" id="ENSGT00390000001254"/>
<dbReference type="OrthoDB" id="548295at2759"/>